<dbReference type="InterPro" id="IPR057326">
    <property type="entry name" value="KR_dom"/>
</dbReference>
<evidence type="ECO:0000256" key="6">
    <source>
        <dbReference type="PROSITE-ProRule" id="PRU01363"/>
    </source>
</evidence>
<dbReference type="EMBL" id="QGMK01000327">
    <property type="protein sequence ID" value="TVY82373.1"/>
    <property type="molecule type" value="Genomic_DNA"/>
</dbReference>
<dbReference type="InterPro" id="IPR036736">
    <property type="entry name" value="ACP-like_sf"/>
</dbReference>
<feature type="region of interest" description="C-terminal hotdog fold" evidence="6">
    <location>
        <begin position="429"/>
        <end position="589"/>
    </location>
</feature>
<dbReference type="InterPro" id="IPR001227">
    <property type="entry name" value="Ac_transferase_dom_sf"/>
</dbReference>
<feature type="active site" description="Proton donor; for dehydratase activity" evidence="6">
    <location>
        <position position="499"/>
    </location>
</feature>
<keyword evidence="2" id="KW-0597">Phosphoprotein</keyword>
<dbReference type="InterPro" id="IPR056501">
    <property type="entry name" value="NAD-bd_HRPKS_sdrA"/>
</dbReference>
<dbReference type="SUPFAM" id="SSF47336">
    <property type="entry name" value="ACP-like"/>
    <property type="match status" value="1"/>
</dbReference>
<dbReference type="PANTHER" id="PTHR43775">
    <property type="entry name" value="FATTY ACID SYNTHASE"/>
    <property type="match status" value="1"/>
</dbReference>
<feature type="active site" description="Proton acceptor; for dehydratase activity" evidence="6">
    <location>
        <position position="299"/>
    </location>
</feature>
<dbReference type="Pfam" id="PF23114">
    <property type="entry name" value="NAD-bd_HRPKS_sdrA"/>
    <property type="match status" value="1"/>
</dbReference>
<dbReference type="Pfam" id="PF14765">
    <property type="entry name" value="PS-DH"/>
    <property type="match status" value="1"/>
</dbReference>
<protein>
    <submittedName>
        <fullName evidence="10">Reducing polyketide synthase FUB1</fullName>
    </submittedName>
</protein>
<evidence type="ECO:0000313" key="10">
    <source>
        <dbReference type="EMBL" id="TVY82373.1"/>
    </source>
</evidence>
<feature type="region of interest" description="Disordered" evidence="7">
    <location>
        <begin position="406"/>
        <end position="426"/>
    </location>
</feature>
<dbReference type="Gene3D" id="3.40.366.10">
    <property type="entry name" value="Malonyl-Coenzyme A Acyl Carrier Protein, domain 2"/>
    <property type="match status" value="1"/>
</dbReference>
<dbReference type="FunFam" id="3.40.50.720:FF:000209">
    <property type="entry name" value="Polyketide synthase Pks12"/>
    <property type="match status" value="1"/>
</dbReference>
<dbReference type="InterPro" id="IPR013968">
    <property type="entry name" value="PKS_KR"/>
</dbReference>
<reference evidence="10 11" key="1">
    <citation type="submission" date="2018-05" db="EMBL/GenBank/DDBJ databases">
        <title>Genome sequencing and assembly of the regulated plant pathogen Lachnellula willkommii and related sister species for the development of diagnostic species identification markers.</title>
        <authorList>
            <person name="Giroux E."/>
            <person name="Bilodeau G."/>
        </authorList>
    </citation>
    <scope>NUCLEOTIDE SEQUENCE [LARGE SCALE GENOMIC DNA]</scope>
    <source>
        <strain evidence="10 11">CBS 268.59</strain>
    </source>
</reference>
<dbReference type="InterPro" id="IPR014043">
    <property type="entry name" value="Acyl_transferase_dom"/>
</dbReference>
<dbReference type="Gene3D" id="3.40.50.720">
    <property type="entry name" value="NAD(P)-binding Rossmann-like Domain"/>
    <property type="match status" value="1"/>
</dbReference>
<keyword evidence="5" id="KW-0012">Acyltransferase</keyword>
<dbReference type="PROSITE" id="PS50075">
    <property type="entry name" value="CARRIER"/>
    <property type="match status" value="1"/>
</dbReference>
<evidence type="ECO:0000256" key="1">
    <source>
        <dbReference type="ARBA" id="ARBA00022450"/>
    </source>
</evidence>
<dbReference type="Pfam" id="PF00698">
    <property type="entry name" value="Acyl_transf_1"/>
    <property type="match status" value="1"/>
</dbReference>
<dbReference type="InterPro" id="IPR009081">
    <property type="entry name" value="PP-bd_ACP"/>
</dbReference>
<dbReference type="GO" id="GO:0004312">
    <property type="term" value="F:fatty acid synthase activity"/>
    <property type="evidence" value="ECO:0007669"/>
    <property type="project" value="TreeGrafter"/>
</dbReference>
<comment type="caution">
    <text evidence="10">The sequence shown here is derived from an EMBL/GenBank/DDBJ whole genome shotgun (WGS) entry which is preliminary data.</text>
</comment>
<dbReference type="Gene3D" id="3.10.129.110">
    <property type="entry name" value="Polyketide synthase dehydratase"/>
    <property type="match status" value="1"/>
</dbReference>
<feature type="region of interest" description="N-terminal hotdog fold" evidence="6">
    <location>
        <begin position="267"/>
        <end position="402"/>
    </location>
</feature>
<dbReference type="SMART" id="SM00823">
    <property type="entry name" value="PKS_PP"/>
    <property type="match status" value="1"/>
</dbReference>
<dbReference type="Pfam" id="PF21089">
    <property type="entry name" value="PKS_DH_N"/>
    <property type="match status" value="1"/>
</dbReference>
<keyword evidence="4" id="KW-0511">Multifunctional enzyme</keyword>
<evidence type="ECO:0000256" key="7">
    <source>
        <dbReference type="SAM" id="MobiDB-lite"/>
    </source>
</evidence>
<dbReference type="InterPro" id="IPR050091">
    <property type="entry name" value="PKS_NRPS_Biosynth_Enz"/>
</dbReference>
<dbReference type="InterPro" id="IPR020843">
    <property type="entry name" value="ER"/>
</dbReference>
<name>A0A8T9CI14_9HELO</name>
<sequence length="1758" mass="193865">MEETAPSLTVACINSPESVTISGDLQQLQILAAALADGRYGPNIFHRRLQVQVAYHSPHMSSVAEDYFARLDDLESITERAANADDKSNNPPPIMISSVTGEVVHPTVLRKPEYWVENMTKPVRFSDAVTQLASQSIGTLRKKLDGSHRMAASVQILVEIGPHSSLQGPIRQILSPNPSTTKLIYYSAMKRHSPADRTILTLAGQLSCHGYPVNLAQASGLDKDERDQIKSRCVLTTLPEYPFDHSRKYWSTGRLGQEYRFRRHAKLDLLGKPAIDWNPLNARWTNFFKLSELPWAADHKINGAVVYPAVGMVIMAAEAAKQLAQASTNRLINGYRVSKGYFSAALVIPTAAEGIETHLHLIPIQDNSNRDSPSWEYHLYSCENGQWHENSHGAISVEYASQSNDVADSEEPARLAQSRKTHHDAEANAKSVLSRVDFYKALWNSGYTFGPSFRAMDNITFSDHDGCWQSTADVRCFDWHEENNANHRQEHIVHPTTSDGIIQTSLAVMARGGMGIFQTAVPIEVENFWVSNSGLTHPQTLSVKSRARLLSKGATGFEASVTALDNTSGKVLLYAKRFRLKFVTAMGSAQETNQEPHIYYHLQWKPDIDLFRGSSISGGFHNLEGLEFVTQFLDMATFKNPNMKIIHFSDCLDRSRSLILDRFFGQNTCKTPVLCHGTYTLVDLAFTKPEELQRLPEEYSGIDVISWDMRQSPAPEVISQNTFELVIISHAREDDKRTNGILQCASKVLIPGGRVILLETENYIYDANPVDENLQVNRVDQNFTTSKSVSGRNHHSSDTLQNNGFLEVDTYVDDKCCTAMLTSTKTHTQNEGLVLVQFIMVIDQSSEHQRRVSKILKHSLQKLAGPRCDIHSLQDTSPSDKTSEQVYIFLEDLERPLLEDISSENFSKFRDIFVSAKGIFWVTGRDKSLAQQPNSSIVDGLARVARVENNQAVIVTVSLERSSAEEQAGLITKLANKTNFGSENQNYESAYTQDGDNVNICRVIAAKDLAREVFHQSLPVQSKVQAFGAGPPLLLAATTPGLLDSLQWVEDTSYYEPLAPDEVEVEVHMIGLNFRDLLLALGRINGTTLGTECAGVVSRAGEDTDFEVGERVALFTPTAFATYTIIKAVAVARVPAGVSLTQAASVPSQFVAAWDALSDMGKLQRGETILIHSGAGRTSQAAIQIAQYLGGEIFTTVGSSEKKQFLMNEYDIPEDHIFYSRDTSFADGIRRMTNDRGVDVVLNSLAGESLLATWDLIAPYGRFIEIGKKDIDANSNLPMRPFMRGATFASLDVSSKFYDAPWLVKNNIEKLLDMFQDGTFQPAQPVHVLPVSDVQKGMRMLQEGKMMGKIVFEISREAPVPTILKTKPSFLFSSEKTYLIAGGTGGLGLAIARWMVEERKAENLILLSKSGYQSQDVSETIANLRRTGARVEVLQCDVTNLDLLRRVLGRLDDDMPPIGGCIQASMVLRDTLLANMSHTDWRAATDPKTIGSWNLHTVLPKGLDFFVLLSSVAGILGSAGQANYAAGNTYMDSLARYRVMQGEKAIALDLGVMLENGFLASKQALRNRILAGGFLTGVSPAEFFAVLDKYCNPQQEVLSATDSQLVVGLAPASKILKKAANDAPFPTLPFYRHILYRADQIDESQNGDLDGSAKIRQRFLAAETLEDSGAVIAEAFLERLLSSMPGSGENAGGDVEALRKPVRFYGVDSLLAIELRGWLAKEFGADIPIFEILGEGTLLSLGFSAASKSSLRLSTDTS</sequence>
<evidence type="ECO:0000256" key="3">
    <source>
        <dbReference type="ARBA" id="ARBA00022679"/>
    </source>
</evidence>
<dbReference type="GO" id="GO:0044550">
    <property type="term" value="P:secondary metabolite biosynthetic process"/>
    <property type="evidence" value="ECO:0007669"/>
    <property type="project" value="TreeGrafter"/>
</dbReference>
<dbReference type="GO" id="GO:0006633">
    <property type="term" value="P:fatty acid biosynthetic process"/>
    <property type="evidence" value="ECO:0007669"/>
    <property type="project" value="TreeGrafter"/>
</dbReference>
<dbReference type="SMART" id="SM00827">
    <property type="entry name" value="PKS_AT"/>
    <property type="match status" value="1"/>
</dbReference>
<dbReference type="Pfam" id="PF08659">
    <property type="entry name" value="KR"/>
    <property type="match status" value="1"/>
</dbReference>
<dbReference type="SMART" id="SM00826">
    <property type="entry name" value="PKS_DH"/>
    <property type="match status" value="1"/>
</dbReference>
<dbReference type="InterPro" id="IPR036291">
    <property type="entry name" value="NAD(P)-bd_dom_sf"/>
</dbReference>
<gene>
    <name evidence="10" type="primary">FUB1_0</name>
    <name evidence="10" type="ORF">LSUE1_G004901</name>
</gene>
<dbReference type="InterPro" id="IPR042104">
    <property type="entry name" value="PKS_dehydratase_sf"/>
</dbReference>
<dbReference type="CDD" id="cd05195">
    <property type="entry name" value="enoyl_red"/>
    <property type="match status" value="1"/>
</dbReference>
<accession>A0A8T9CI14</accession>
<dbReference type="Pfam" id="PF13602">
    <property type="entry name" value="ADH_zinc_N_2"/>
    <property type="match status" value="1"/>
</dbReference>
<dbReference type="SMART" id="SM00829">
    <property type="entry name" value="PKS_ER"/>
    <property type="match status" value="1"/>
</dbReference>
<dbReference type="InterPro" id="IPR016035">
    <property type="entry name" value="Acyl_Trfase/lysoPLipase"/>
</dbReference>
<keyword evidence="11" id="KW-1185">Reference proteome</keyword>
<evidence type="ECO:0000259" key="9">
    <source>
        <dbReference type="PROSITE" id="PS52019"/>
    </source>
</evidence>
<dbReference type="Pfam" id="PF08240">
    <property type="entry name" value="ADH_N"/>
    <property type="match status" value="1"/>
</dbReference>
<organism evidence="10 11">
    <name type="scientific">Lachnellula suecica</name>
    <dbReference type="NCBI Taxonomy" id="602035"/>
    <lineage>
        <taxon>Eukaryota</taxon>
        <taxon>Fungi</taxon>
        <taxon>Dikarya</taxon>
        <taxon>Ascomycota</taxon>
        <taxon>Pezizomycotina</taxon>
        <taxon>Leotiomycetes</taxon>
        <taxon>Helotiales</taxon>
        <taxon>Lachnaceae</taxon>
        <taxon>Lachnellula</taxon>
    </lineage>
</organism>
<dbReference type="Proteomes" id="UP000469558">
    <property type="component" value="Unassembled WGS sequence"/>
</dbReference>
<dbReference type="SUPFAM" id="SSF51735">
    <property type="entry name" value="NAD(P)-binding Rossmann-fold domains"/>
    <property type="match status" value="2"/>
</dbReference>
<dbReference type="InterPro" id="IPR011032">
    <property type="entry name" value="GroES-like_sf"/>
</dbReference>
<feature type="domain" description="Carrier" evidence="8">
    <location>
        <begin position="1663"/>
        <end position="1749"/>
    </location>
</feature>
<dbReference type="InterPro" id="IPR049551">
    <property type="entry name" value="PKS_DH_C"/>
</dbReference>
<evidence type="ECO:0000313" key="11">
    <source>
        <dbReference type="Proteomes" id="UP000469558"/>
    </source>
</evidence>
<evidence type="ECO:0000256" key="5">
    <source>
        <dbReference type="ARBA" id="ARBA00023315"/>
    </source>
</evidence>
<dbReference type="SMART" id="SM00822">
    <property type="entry name" value="PKS_KR"/>
    <property type="match status" value="1"/>
</dbReference>
<evidence type="ECO:0000256" key="2">
    <source>
        <dbReference type="ARBA" id="ARBA00022553"/>
    </source>
</evidence>
<dbReference type="SUPFAM" id="SSF50129">
    <property type="entry name" value="GroES-like"/>
    <property type="match status" value="1"/>
</dbReference>
<dbReference type="GO" id="GO:0031177">
    <property type="term" value="F:phosphopantetheine binding"/>
    <property type="evidence" value="ECO:0007669"/>
    <property type="project" value="InterPro"/>
</dbReference>
<dbReference type="GO" id="GO:0016491">
    <property type="term" value="F:oxidoreductase activity"/>
    <property type="evidence" value="ECO:0007669"/>
    <property type="project" value="InterPro"/>
</dbReference>
<dbReference type="PANTHER" id="PTHR43775:SF29">
    <property type="entry name" value="ASPERFURANONE POLYKETIDE SYNTHASE AFOG-RELATED"/>
    <property type="match status" value="1"/>
</dbReference>
<dbReference type="InterPro" id="IPR049900">
    <property type="entry name" value="PKS_mFAS_DH"/>
</dbReference>
<evidence type="ECO:0000256" key="4">
    <source>
        <dbReference type="ARBA" id="ARBA00023268"/>
    </source>
</evidence>
<dbReference type="GO" id="GO:1901336">
    <property type="term" value="P:lactone biosynthetic process"/>
    <property type="evidence" value="ECO:0007669"/>
    <property type="project" value="UniProtKB-ARBA"/>
</dbReference>
<dbReference type="SUPFAM" id="SSF52151">
    <property type="entry name" value="FabD/lysophospholipase-like"/>
    <property type="match status" value="1"/>
</dbReference>
<feature type="domain" description="PKS/mFAS DH" evidence="9">
    <location>
        <begin position="267"/>
        <end position="589"/>
    </location>
</feature>
<dbReference type="OrthoDB" id="329835at2759"/>
<evidence type="ECO:0000259" key="8">
    <source>
        <dbReference type="PROSITE" id="PS50075"/>
    </source>
</evidence>
<keyword evidence="1" id="KW-0596">Phosphopantetheine</keyword>
<dbReference type="InterPro" id="IPR013154">
    <property type="entry name" value="ADH-like_N"/>
</dbReference>
<dbReference type="InterPro" id="IPR029063">
    <property type="entry name" value="SAM-dependent_MTases_sf"/>
</dbReference>
<dbReference type="PROSITE" id="PS52019">
    <property type="entry name" value="PKS_MFAS_DH"/>
    <property type="match status" value="1"/>
</dbReference>
<keyword evidence="3" id="KW-0808">Transferase</keyword>
<dbReference type="Gene3D" id="3.90.180.10">
    <property type="entry name" value="Medium-chain alcohol dehydrogenases, catalytic domain"/>
    <property type="match status" value="1"/>
</dbReference>
<dbReference type="InterPro" id="IPR049552">
    <property type="entry name" value="PKS_DH_N"/>
</dbReference>
<dbReference type="InterPro" id="IPR020806">
    <property type="entry name" value="PKS_PP-bd"/>
</dbReference>
<dbReference type="InterPro" id="IPR020807">
    <property type="entry name" value="PKS_DH"/>
</dbReference>
<proteinExistence type="predicted"/>
<dbReference type="SUPFAM" id="SSF53335">
    <property type="entry name" value="S-adenosyl-L-methionine-dependent methyltransferases"/>
    <property type="match status" value="1"/>
</dbReference>
<dbReference type="Gene3D" id="3.30.70.3290">
    <property type="match status" value="1"/>
</dbReference>